<evidence type="ECO:0000313" key="2">
    <source>
        <dbReference type="Proteomes" id="UP000054740"/>
    </source>
</evidence>
<reference evidence="2" key="1">
    <citation type="submission" date="2016-01" db="EMBL/GenBank/DDBJ databases">
        <authorList>
            <person name="Peeters C."/>
        </authorList>
    </citation>
    <scope>NUCLEOTIDE SEQUENCE [LARGE SCALE GENOMIC DNA]</scope>
</reference>
<dbReference type="Proteomes" id="UP000054740">
    <property type="component" value="Unassembled WGS sequence"/>
</dbReference>
<proteinExistence type="predicted"/>
<protein>
    <submittedName>
        <fullName evidence="1">Uncharacterized protein</fullName>
    </submittedName>
</protein>
<organism evidence="1 2">
    <name type="scientific">Caballeronia cordobensis</name>
    <name type="common">Burkholderia cordobensis</name>
    <dbReference type="NCBI Taxonomy" id="1353886"/>
    <lineage>
        <taxon>Bacteria</taxon>
        <taxon>Pseudomonadati</taxon>
        <taxon>Pseudomonadota</taxon>
        <taxon>Betaproteobacteria</taxon>
        <taxon>Burkholderiales</taxon>
        <taxon>Burkholderiaceae</taxon>
        <taxon>Caballeronia</taxon>
    </lineage>
</organism>
<accession>A0A158FHJ8</accession>
<dbReference type="AlphaFoldDB" id="A0A158FHJ8"/>
<keyword evidence="2" id="KW-1185">Reference proteome</keyword>
<sequence>MRAGKPLAAYGWKGLQDRVLTLACSDESTAA</sequence>
<name>A0A158FHJ8_CABCO</name>
<gene>
    <name evidence="1" type="ORF">AWB70_00905</name>
</gene>
<evidence type="ECO:0000313" key="1">
    <source>
        <dbReference type="EMBL" id="SAL19093.1"/>
    </source>
</evidence>
<dbReference type="EMBL" id="FCNY02000002">
    <property type="protein sequence ID" value="SAL19093.1"/>
    <property type="molecule type" value="Genomic_DNA"/>
</dbReference>